<dbReference type="GO" id="GO:0004331">
    <property type="term" value="F:fructose-2,6-bisphosphate 2-phosphatase activity"/>
    <property type="evidence" value="ECO:0007669"/>
    <property type="project" value="TreeGrafter"/>
</dbReference>
<dbReference type="GO" id="GO:0005829">
    <property type="term" value="C:cytosol"/>
    <property type="evidence" value="ECO:0007669"/>
    <property type="project" value="TreeGrafter"/>
</dbReference>
<keyword evidence="1" id="KW-0378">Hydrolase</keyword>
<evidence type="ECO:0000313" key="4">
    <source>
        <dbReference type="EMBL" id="RSU06829.1"/>
    </source>
</evidence>
<sequence length="212" mass="23860">MNTIEERKSILKLYFIRHGQTQYNIERKLQGNTVDSPLTQEGIEGAKKVGERLSNVKFDCIYSSPLKRTLDTTAYIMEKNQYGGKLKPLDGLKEMGFGDWEGKTLASVSDSSEIENLRKYPDKYDPSSFSGESYRDVIKRGKQTVETIVKENPNAKNILVVSHGAYLTSVIQTLVGVPLQDIRKKGILDNTSISILQCEGPNSEFKLLSYNK</sequence>
<reference evidence="4 5" key="1">
    <citation type="submission" date="2017-05" db="EMBL/GenBank/DDBJ databases">
        <title>Vagococcus spp. assemblies.</title>
        <authorList>
            <person name="Gulvik C.A."/>
        </authorList>
    </citation>
    <scope>NUCLEOTIDE SEQUENCE [LARGE SCALE GENOMIC DNA]</scope>
    <source>
        <strain evidence="4 5">DSM 24756</strain>
    </source>
</reference>
<dbReference type="CDD" id="cd07067">
    <property type="entry name" value="HP_PGM_like"/>
    <property type="match status" value="1"/>
</dbReference>
<dbReference type="SUPFAM" id="SSF53254">
    <property type="entry name" value="Phosphoglycerate mutase-like"/>
    <property type="match status" value="1"/>
</dbReference>
<evidence type="ECO:0000256" key="3">
    <source>
        <dbReference type="PIRSR" id="PIRSR613078-2"/>
    </source>
</evidence>
<evidence type="ECO:0000256" key="2">
    <source>
        <dbReference type="PIRSR" id="PIRSR613078-1"/>
    </source>
</evidence>
<name>A0A430AFZ2_9ENTE</name>
<proteinExistence type="predicted"/>
<evidence type="ECO:0000313" key="5">
    <source>
        <dbReference type="Proteomes" id="UP000288669"/>
    </source>
</evidence>
<dbReference type="PANTHER" id="PTHR46517">
    <property type="entry name" value="FRUCTOSE-2,6-BISPHOSPHATASE TIGAR"/>
    <property type="match status" value="1"/>
</dbReference>
<dbReference type="PANTHER" id="PTHR46517:SF1">
    <property type="entry name" value="FRUCTOSE-2,6-BISPHOSPHATASE TIGAR"/>
    <property type="match status" value="1"/>
</dbReference>
<dbReference type="InterPro" id="IPR013078">
    <property type="entry name" value="His_Pase_superF_clade-1"/>
</dbReference>
<gene>
    <name evidence="4" type="ORF">CBF30_06055</name>
</gene>
<evidence type="ECO:0000256" key="1">
    <source>
        <dbReference type="ARBA" id="ARBA00022801"/>
    </source>
</evidence>
<dbReference type="InterPro" id="IPR029033">
    <property type="entry name" value="His_PPase_superfam"/>
</dbReference>
<dbReference type="EMBL" id="NGJZ01000002">
    <property type="protein sequence ID" value="RSU06829.1"/>
    <property type="molecule type" value="Genomic_DNA"/>
</dbReference>
<dbReference type="AlphaFoldDB" id="A0A430AFZ2"/>
<feature type="binding site" evidence="3">
    <location>
        <begin position="17"/>
        <end position="24"/>
    </location>
    <ligand>
        <name>substrate</name>
    </ligand>
</feature>
<dbReference type="SMART" id="SM00855">
    <property type="entry name" value="PGAM"/>
    <property type="match status" value="1"/>
</dbReference>
<dbReference type="GO" id="GO:0043456">
    <property type="term" value="P:regulation of pentose-phosphate shunt"/>
    <property type="evidence" value="ECO:0007669"/>
    <property type="project" value="TreeGrafter"/>
</dbReference>
<dbReference type="Pfam" id="PF00300">
    <property type="entry name" value="His_Phos_1"/>
    <property type="match status" value="1"/>
</dbReference>
<comment type="caution">
    <text evidence="4">The sequence shown here is derived from an EMBL/GenBank/DDBJ whole genome shotgun (WGS) entry which is preliminary data.</text>
</comment>
<accession>A0A430AFZ2</accession>
<dbReference type="InterPro" id="IPR051695">
    <property type="entry name" value="Phosphoglycerate_Mutase"/>
</dbReference>
<protein>
    <recommendedName>
        <fullName evidence="6">Histidine phosphatase family protein</fullName>
    </recommendedName>
</protein>
<dbReference type="Proteomes" id="UP000288669">
    <property type="component" value="Unassembled WGS sequence"/>
</dbReference>
<dbReference type="PROSITE" id="PS50007">
    <property type="entry name" value="PIPLC_X_DOMAIN"/>
    <property type="match status" value="1"/>
</dbReference>
<feature type="binding site" evidence="3">
    <location>
        <position position="68"/>
    </location>
    <ligand>
        <name>substrate</name>
    </ligand>
</feature>
<organism evidence="4 5">
    <name type="scientific">Vagococcus entomophilus</name>
    <dbReference type="NCBI Taxonomy" id="1160095"/>
    <lineage>
        <taxon>Bacteria</taxon>
        <taxon>Bacillati</taxon>
        <taxon>Bacillota</taxon>
        <taxon>Bacilli</taxon>
        <taxon>Lactobacillales</taxon>
        <taxon>Enterococcaceae</taxon>
        <taxon>Vagococcus</taxon>
    </lineage>
</organism>
<evidence type="ECO:0008006" key="6">
    <source>
        <dbReference type="Google" id="ProtNLM"/>
    </source>
</evidence>
<dbReference type="GO" id="GO:0045820">
    <property type="term" value="P:negative regulation of glycolytic process"/>
    <property type="evidence" value="ECO:0007669"/>
    <property type="project" value="TreeGrafter"/>
</dbReference>
<dbReference type="Gene3D" id="3.40.50.1240">
    <property type="entry name" value="Phosphoglycerate mutase-like"/>
    <property type="match status" value="1"/>
</dbReference>
<keyword evidence="5" id="KW-1185">Reference proteome</keyword>
<dbReference type="OrthoDB" id="9782128at2"/>
<feature type="active site" description="Proton donor/acceptor" evidence="2">
    <location>
        <position position="94"/>
    </location>
</feature>
<feature type="active site" description="Tele-phosphohistidine intermediate" evidence="2">
    <location>
        <position position="18"/>
    </location>
</feature>